<proteinExistence type="predicted"/>
<feature type="compositionally biased region" description="Basic and acidic residues" evidence="1">
    <location>
        <begin position="12"/>
        <end position="25"/>
    </location>
</feature>
<sequence>MSDRLNFGNSWKCDRTPQPNRDRTPKLPKNAIALSKQAIICTLKPNAIALSNKSSKIKTRSTSSLAFGETYHHISLSPNSWQI</sequence>
<protein>
    <submittedName>
        <fullName evidence="2">Uncharacterized protein</fullName>
    </submittedName>
</protein>
<reference evidence="2 3" key="1">
    <citation type="journal article" date="2020" name="ISME J.">
        <title>Comparative genomics reveals insights into cyanobacterial evolution and habitat adaptation.</title>
        <authorList>
            <person name="Chen M.Y."/>
            <person name="Teng W.K."/>
            <person name="Zhao L."/>
            <person name="Hu C.X."/>
            <person name="Zhou Y.K."/>
            <person name="Han B.P."/>
            <person name="Song L.R."/>
            <person name="Shu W.S."/>
        </authorList>
    </citation>
    <scope>NUCLEOTIDE SEQUENCE [LARGE SCALE GENOMIC DNA]</scope>
    <source>
        <strain evidence="2 3">FACHB-248</strain>
    </source>
</reference>
<evidence type="ECO:0000313" key="2">
    <source>
        <dbReference type="EMBL" id="MBD2605715.1"/>
    </source>
</evidence>
<comment type="caution">
    <text evidence="2">The sequence shown here is derived from an EMBL/GenBank/DDBJ whole genome shotgun (WGS) entry which is preliminary data.</text>
</comment>
<feature type="region of interest" description="Disordered" evidence="1">
    <location>
        <begin position="1"/>
        <end position="26"/>
    </location>
</feature>
<dbReference type="Proteomes" id="UP000660380">
    <property type="component" value="Unassembled WGS sequence"/>
</dbReference>
<dbReference type="RefSeq" id="WP_190909768.1">
    <property type="nucleotide sequence ID" value="NZ_JACJTA010000027.1"/>
</dbReference>
<name>A0ABR8GQJ2_9CYAN</name>
<organism evidence="2 3">
    <name type="scientific">Scytonema hofmannii FACHB-248</name>
    <dbReference type="NCBI Taxonomy" id="1842502"/>
    <lineage>
        <taxon>Bacteria</taxon>
        <taxon>Bacillati</taxon>
        <taxon>Cyanobacteriota</taxon>
        <taxon>Cyanophyceae</taxon>
        <taxon>Nostocales</taxon>
        <taxon>Scytonemataceae</taxon>
        <taxon>Scytonema</taxon>
    </lineage>
</organism>
<keyword evidence="3" id="KW-1185">Reference proteome</keyword>
<evidence type="ECO:0000256" key="1">
    <source>
        <dbReference type="SAM" id="MobiDB-lite"/>
    </source>
</evidence>
<accession>A0ABR8GQJ2</accession>
<dbReference type="EMBL" id="JACJTA010000027">
    <property type="protein sequence ID" value="MBD2605715.1"/>
    <property type="molecule type" value="Genomic_DNA"/>
</dbReference>
<evidence type="ECO:0000313" key="3">
    <source>
        <dbReference type="Proteomes" id="UP000660380"/>
    </source>
</evidence>
<gene>
    <name evidence="2" type="ORF">H6G81_14560</name>
</gene>